<evidence type="ECO:0000313" key="2">
    <source>
        <dbReference type="EMBL" id="TRY86853.1"/>
    </source>
</evidence>
<comment type="caution">
    <text evidence="2">The sequence shown here is derived from an EMBL/GenBank/DDBJ whole genome shotgun (WGS) entry which is preliminary data.</text>
</comment>
<accession>A0A553QA96</accession>
<keyword evidence="3" id="KW-1185">Reference proteome</keyword>
<protein>
    <submittedName>
        <fullName evidence="2">Uncharacterized protein</fullName>
    </submittedName>
</protein>
<feature type="compositionally biased region" description="Acidic residues" evidence="1">
    <location>
        <begin position="131"/>
        <end position="141"/>
    </location>
</feature>
<evidence type="ECO:0000313" key="3">
    <source>
        <dbReference type="Proteomes" id="UP000316079"/>
    </source>
</evidence>
<organism evidence="2 3">
    <name type="scientific">Danionella cerebrum</name>
    <dbReference type="NCBI Taxonomy" id="2873325"/>
    <lineage>
        <taxon>Eukaryota</taxon>
        <taxon>Metazoa</taxon>
        <taxon>Chordata</taxon>
        <taxon>Craniata</taxon>
        <taxon>Vertebrata</taxon>
        <taxon>Euteleostomi</taxon>
        <taxon>Actinopterygii</taxon>
        <taxon>Neopterygii</taxon>
        <taxon>Teleostei</taxon>
        <taxon>Ostariophysi</taxon>
        <taxon>Cypriniformes</taxon>
        <taxon>Danionidae</taxon>
        <taxon>Danioninae</taxon>
        <taxon>Danionella</taxon>
    </lineage>
</organism>
<name>A0A553QA96_9TELE</name>
<reference evidence="2 3" key="1">
    <citation type="journal article" date="2019" name="Sci. Data">
        <title>Hybrid genome assembly and annotation of Danionella translucida.</title>
        <authorList>
            <person name="Kadobianskyi M."/>
            <person name="Schulze L."/>
            <person name="Schuelke M."/>
            <person name="Judkewitz B."/>
        </authorList>
    </citation>
    <scope>NUCLEOTIDE SEQUENCE [LARGE SCALE GENOMIC DNA]</scope>
    <source>
        <strain evidence="2 3">Bolton</strain>
    </source>
</reference>
<dbReference type="EMBL" id="SRMA01026177">
    <property type="protein sequence ID" value="TRY86853.1"/>
    <property type="molecule type" value="Genomic_DNA"/>
</dbReference>
<evidence type="ECO:0000256" key="1">
    <source>
        <dbReference type="SAM" id="MobiDB-lite"/>
    </source>
</evidence>
<dbReference type="AlphaFoldDB" id="A0A553QA96"/>
<feature type="region of interest" description="Disordered" evidence="1">
    <location>
        <begin position="52"/>
        <end position="141"/>
    </location>
</feature>
<sequence>MAAVILSMQELMAREIRLSSSQSAALRAPPLAFPNHERFRETNCLCERQGWSGEKGARKTKKASKGIKWLTNCEKTKRTTKRQQKQRPGQEKIKIATDFSLTVAGLKSASESKPKGKPKKEDKEKAQDSSEGAEEDEDEEQ</sequence>
<dbReference type="Proteomes" id="UP000316079">
    <property type="component" value="Unassembled WGS sequence"/>
</dbReference>
<proteinExistence type="predicted"/>
<gene>
    <name evidence="2" type="ORF">DNTS_025618</name>
</gene>
<feature type="compositionally biased region" description="Basic and acidic residues" evidence="1">
    <location>
        <begin position="110"/>
        <end position="128"/>
    </location>
</feature>